<dbReference type="Proteomes" id="UP001596958">
    <property type="component" value="Unassembled WGS sequence"/>
</dbReference>
<accession>A0ABW2Z1L4</accession>
<feature type="domain" description="BIG2" evidence="2">
    <location>
        <begin position="559"/>
        <end position="592"/>
    </location>
</feature>
<dbReference type="Gene3D" id="2.60.40.10">
    <property type="entry name" value="Immunoglobulins"/>
    <property type="match status" value="1"/>
</dbReference>
<organism evidence="3 4">
    <name type="scientific">Mucilaginibacter calamicampi</name>
    <dbReference type="NCBI Taxonomy" id="1302352"/>
    <lineage>
        <taxon>Bacteria</taxon>
        <taxon>Pseudomonadati</taxon>
        <taxon>Bacteroidota</taxon>
        <taxon>Sphingobacteriia</taxon>
        <taxon>Sphingobacteriales</taxon>
        <taxon>Sphingobacteriaceae</taxon>
        <taxon>Mucilaginibacter</taxon>
    </lineage>
</organism>
<dbReference type="Pfam" id="PF13585">
    <property type="entry name" value="CHU_C"/>
    <property type="match status" value="1"/>
</dbReference>
<dbReference type="SUPFAM" id="SSF63825">
    <property type="entry name" value="YWTD domain"/>
    <property type="match status" value="1"/>
</dbReference>
<evidence type="ECO:0000256" key="1">
    <source>
        <dbReference type="SAM" id="Phobius"/>
    </source>
</evidence>
<dbReference type="NCBIfam" id="TIGR04131">
    <property type="entry name" value="Bac_Flav_CTERM"/>
    <property type="match status" value="1"/>
</dbReference>
<name>A0ABW2Z1L4_9SPHI</name>
<dbReference type="PANTHER" id="PTHR24104:SF25">
    <property type="entry name" value="PROTEIN LIN-41"/>
    <property type="match status" value="1"/>
</dbReference>
<keyword evidence="4" id="KW-1185">Reference proteome</keyword>
<feature type="transmembrane region" description="Helical" evidence="1">
    <location>
        <begin position="7"/>
        <end position="27"/>
    </location>
</feature>
<dbReference type="Gene3D" id="2.60.40.1080">
    <property type="match status" value="1"/>
</dbReference>
<dbReference type="Gene3D" id="2.120.10.30">
    <property type="entry name" value="TolB, C-terminal domain"/>
    <property type="match status" value="2"/>
</dbReference>
<keyword evidence="1" id="KW-0812">Transmembrane</keyword>
<dbReference type="Pfam" id="PF05345">
    <property type="entry name" value="He_PIG"/>
    <property type="match status" value="1"/>
</dbReference>
<evidence type="ECO:0000259" key="2">
    <source>
        <dbReference type="Pfam" id="PF02368"/>
    </source>
</evidence>
<dbReference type="Pfam" id="PF02368">
    <property type="entry name" value="Big_2"/>
    <property type="match status" value="1"/>
</dbReference>
<gene>
    <name evidence="3" type="ORF">ACFQZS_10575</name>
</gene>
<dbReference type="PANTHER" id="PTHR24104">
    <property type="entry name" value="E3 UBIQUITIN-PROTEIN LIGASE NHLRC1-RELATED"/>
    <property type="match status" value="1"/>
</dbReference>
<sequence length="794" mass="83564">MPTLKKPIAVVVNVVKHVLVYVLFFLAPHAFSQIPPGPITITPAPHITYPTPHLFTVNTPITPIEPTNSGTPISSTGFTPYTLIGYASEIKSLVATPGGLLYGVNYGDKIIRRYDYAVNGGGGPNSPIPIWNTPTGATSIAVSPSGGIFIADYMGHTISQINTDGTVSVFAGSGVAGFTDGAGTAATFNQPYGLAFDVEGNLYVADMQNHAIRKVTADGIVTTLAGKGIPGHVNGALTEATFNFPGWLATDEERNIYVSENGAIRKITPDGEVSTVAGIGGPPQLANIDFNGGGIKVDEYGNIYAAHRSRHQIVIITPQNNYNVLIGSGFPGYDNDNTSTLDMELNAPQDISFDAAGNIFIADQNNDRFIKLMACGYVINKPLPPGLVFEKNTGIISGTPTSAWPLTDYVITAFIHYTDSPGKLDRISTSSATISIEVNSTHTLQESIITFPPQSEMTMDANGFLDPKATSTNNETPIVYKNSSNTSVAIIQGGKVKIVGPGVTVITATQVGNANYWPANVAAATIAILQNQQITFPAIASKIVCDADFSAGASTDAAGLTITYTSSNPSVATVNSAGLVHIVGAGITTITASQAGNSTYGPASAVNQQLTVTTPPGPAPNISITADADNVYPGIPITFNAIATNTGTTTDYQWKVNGTDVGTNNATYTSNTLKNHDLVSCTITTNVICAVPLTSSLSVTIKSPLAIKIINAFSPNGDGINDNWDIPDLSYYPNCLMNIYSRGGQLVFQSRGYFKPWDGSNNGRPLPAAAYYYVLLLEESKQNSKLSGHVTLVK</sequence>
<dbReference type="EMBL" id="JBHTHU010000006">
    <property type="protein sequence ID" value="MFD0750590.1"/>
    <property type="molecule type" value="Genomic_DNA"/>
</dbReference>
<dbReference type="InterPro" id="IPR008964">
    <property type="entry name" value="Invasin/intimin_cell_adhesion"/>
</dbReference>
<comment type="caution">
    <text evidence="3">The sequence shown here is derived from an EMBL/GenBank/DDBJ whole genome shotgun (WGS) entry which is preliminary data.</text>
</comment>
<dbReference type="InterPro" id="IPR050952">
    <property type="entry name" value="TRIM-NHL_E3_ligases"/>
</dbReference>
<dbReference type="InterPro" id="IPR015919">
    <property type="entry name" value="Cadherin-like_sf"/>
</dbReference>
<dbReference type="InterPro" id="IPR026341">
    <property type="entry name" value="T9SS_type_B"/>
</dbReference>
<keyword evidence="1" id="KW-0472">Membrane</keyword>
<dbReference type="SUPFAM" id="SSF49313">
    <property type="entry name" value="Cadherin-like"/>
    <property type="match status" value="1"/>
</dbReference>
<dbReference type="SUPFAM" id="SSF49373">
    <property type="entry name" value="Invasin/intimin cell-adhesion fragments"/>
    <property type="match status" value="1"/>
</dbReference>
<dbReference type="InterPro" id="IPR003343">
    <property type="entry name" value="Big_2"/>
</dbReference>
<dbReference type="InterPro" id="IPR011042">
    <property type="entry name" value="6-blade_b-propeller_TolB-like"/>
</dbReference>
<evidence type="ECO:0000313" key="3">
    <source>
        <dbReference type="EMBL" id="MFD0750590.1"/>
    </source>
</evidence>
<dbReference type="InterPro" id="IPR013783">
    <property type="entry name" value="Ig-like_fold"/>
</dbReference>
<reference evidence="4" key="1">
    <citation type="journal article" date="2019" name="Int. J. Syst. Evol. Microbiol.">
        <title>The Global Catalogue of Microorganisms (GCM) 10K type strain sequencing project: providing services to taxonomists for standard genome sequencing and annotation.</title>
        <authorList>
            <consortium name="The Broad Institute Genomics Platform"/>
            <consortium name="The Broad Institute Genome Sequencing Center for Infectious Disease"/>
            <person name="Wu L."/>
            <person name="Ma J."/>
        </authorList>
    </citation>
    <scope>NUCLEOTIDE SEQUENCE [LARGE SCALE GENOMIC DNA]</scope>
    <source>
        <strain evidence="4">CCUG 63418</strain>
    </source>
</reference>
<proteinExistence type="predicted"/>
<dbReference type="RefSeq" id="WP_377099991.1">
    <property type="nucleotide sequence ID" value="NZ_JBHTHU010000006.1"/>
</dbReference>
<protein>
    <submittedName>
        <fullName evidence="3">Gliding motility-associated C-terminal domain-containing protein</fullName>
    </submittedName>
</protein>
<keyword evidence="1" id="KW-1133">Transmembrane helix</keyword>
<evidence type="ECO:0000313" key="4">
    <source>
        <dbReference type="Proteomes" id="UP001596958"/>
    </source>
</evidence>